<evidence type="ECO:0000256" key="5">
    <source>
        <dbReference type="ARBA" id="ARBA00022777"/>
    </source>
</evidence>
<gene>
    <name evidence="9" type="ORF">QPK24_09420</name>
</gene>
<keyword evidence="10" id="KW-1185">Reference proteome</keyword>
<evidence type="ECO:0000256" key="1">
    <source>
        <dbReference type="ARBA" id="ARBA00004651"/>
    </source>
</evidence>
<dbReference type="InterPro" id="IPR003594">
    <property type="entry name" value="HATPase_dom"/>
</dbReference>
<keyword evidence="2" id="KW-1003">Cell membrane</keyword>
<evidence type="ECO:0000256" key="6">
    <source>
        <dbReference type="ARBA" id="ARBA00023136"/>
    </source>
</evidence>
<name>A0ABY8X616_9BACL</name>
<keyword evidence="5 9" id="KW-0418">Kinase</keyword>
<dbReference type="Gene3D" id="6.10.340.10">
    <property type="match status" value="1"/>
</dbReference>
<dbReference type="InterPro" id="IPR003660">
    <property type="entry name" value="HAMP_dom"/>
</dbReference>
<evidence type="ECO:0000256" key="7">
    <source>
        <dbReference type="SAM" id="Phobius"/>
    </source>
</evidence>
<dbReference type="Gene3D" id="3.30.565.10">
    <property type="entry name" value="Histidine kinase-like ATPase, C-terminal domain"/>
    <property type="match status" value="1"/>
</dbReference>
<dbReference type="PROSITE" id="PS50885">
    <property type="entry name" value="HAMP"/>
    <property type="match status" value="1"/>
</dbReference>
<keyword evidence="7" id="KW-1133">Transmembrane helix</keyword>
<comment type="subcellular location">
    <subcellularLocation>
        <location evidence="1">Cell membrane</location>
        <topology evidence="1">Multi-pass membrane protein</topology>
    </subcellularLocation>
</comment>
<evidence type="ECO:0000256" key="3">
    <source>
        <dbReference type="ARBA" id="ARBA00022553"/>
    </source>
</evidence>
<dbReference type="RefSeq" id="WP_285748142.1">
    <property type="nucleotide sequence ID" value="NZ_CP127162.1"/>
</dbReference>
<evidence type="ECO:0000313" key="9">
    <source>
        <dbReference type="EMBL" id="WIV20870.1"/>
    </source>
</evidence>
<dbReference type="Pfam" id="PF00672">
    <property type="entry name" value="HAMP"/>
    <property type="match status" value="1"/>
</dbReference>
<keyword evidence="6 7" id="KW-0472">Membrane</keyword>
<protein>
    <submittedName>
        <fullName evidence="9">Sensor histidine kinase</fullName>
        <ecNumber evidence="9">2.7.13.3</ecNumber>
    </submittedName>
</protein>
<keyword evidence="3" id="KW-0597">Phosphoprotein</keyword>
<dbReference type="SMART" id="SM00304">
    <property type="entry name" value="HAMP"/>
    <property type="match status" value="1"/>
</dbReference>
<evidence type="ECO:0000256" key="4">
    <source>
        <dbReference type="ARBA" id="ARBA00022679"/>
    </source>
</evidence>
<evidence type="ECO:0000313" key="10">
    <source>
        <dbReference type="Proteomes" id="UP001236415"/>
    </source>
</evidence>
<evidence type="ECO:0000256" key="2">
    <source>
        <dbReference type="ARBA" id="ARBA00022475"/>
    </source>
</evidence>
<dbReference type="Pfam" id="PF02518">
    <property type="entry name" value="HATPase_c"/>
    <property type="match status" value="1"/>
</dbReference>
<reference evidence="9 10" key="1">
    <citation type="submission" date="2023-06" db="EMBL/GenBank/DDBJ databases">
        <title>Paenibacillus polygonum sp. nov., an endophytic bacterium, isolated from Polygonum lapathifolium L. in Nanji Wetland National Nature Reserve, South of Poyang Lake, Jiangxi Province, China.</title>
        <authorList>
            <person name="Yu Z."/>
        </authorList>
    </citation>
    <scope>NUCLEOTIDE SEQUENCE [LARGE SCALE GENOMIC DNA]</scope>
    <source>
        <strain evidence="9 10">C31</strain>
    </source>
</reference>
<dbReference type="Proteomes" id="UP001236415">
    <property type="component" value="Chromosome"/>
</dbReference>
<organism evidence="9 10">
    <name type="scientific">Paenibacillus polygoni</name>
    <dbReference type="NCBI Taxonomy" id="3050112"/>
    <lineage>
        <taxon>Bacteria</taxon>
        <taxon>Bacillati</taxon>
        <taxon>Bacillota</taxon>
        <taxon>Bacilli</taxon>
        <taxon>Bacillales</taxon>
        <taxon>Paenibacillaceae</taxon>
        <taxon>Paenibacillus</taxon>
    </lineage>
</organism>
<dbReference type="PANTHER" id="PTHR34220">
    <property type="entry name" value="SENSOR HISTIDINE KINASE YPDA"/>
    <property type="match status" value="1"/>
</dbReference>
<dbReference type="EC" id="2.7.13.3" evidence="9"/>
<dbReference type="PANTHER" id="PTHR34220:SF7">
    <property type="entry name" value="SENSOR HISTIDINE KINASE YPDA"/>
    <property type="match status" value="1"/>
</dbReference>
<dbReference type="InterPro" id="IPR050640">
    <property type="entry name" value="Bact_2-comp_sensor_kinase"/>
</dbReference>
<dbReference type="CDD" id="cd06225">
    <property type="entry name" value="HAMP"/>
    <property type="match status" value="1"/>
</dbReference>
<sequence>MKFIPFGWKLFISYLVFIILPVVILGYTANSILVDSMRTQTITNLQGTLAQMRDNVSYKLRDTERISDMLYYDEALALSLRSSEEGWISYEKTSTTLLPKFRQAVESTNQKLWLSIYLRDLNLPEVYYDAGPVDLLKVKGKYFDVYHVNRIQFEDWYRNFPPEKYGKTMKWSQVDDDKQFERISLLRRLVNTLDPLDLKEIGFIRGSIYLSELFESMDYNKIGPGSRIEVVDHNGQKMYNSSELNAEGHSVKRNESASSELIIHEEIPELDWSITAYVPQGILEKGVQKVTQLTLSICFLFIVLISAVAAYFSRYISKRFGKLISVLVMFQQGDYHKRIHYKGTDEFTLIADALNKMGEQTEHLIGEVYETNLKKKQAELESLQAQINPHFLYNTLSSISRLAKFGRVEQQHEMVMNLAKFYRLTLNDGQTIISIYKELEQVKAYLDIQKVKYGDRMEVDFDIDPEILGYETIKLILQPFIENALEHAWCGDRIYIRIIGEQREDKIIFQIIDDGIGMKSQHAQSLLKKDRIKPKGYGICNVHERIQLSFGEEYGVTIYSQLGIGTNITIIIPVQKMDEISPMKSDFG</sequence>
<dbReference type="InterPro" id="IPR036890">
    <property type="entry name" value="HATPase_C_sf"/>
</dbReference>
<dbReference type="InterPro" id="IPR010559">
    <property type="entry name" value="Sig_transdc_His_kin_internal"/>
</dbReference>
<dbReference type="EMBL" id="CP127162">
    <property type="protein sequence ID" value="WIV20870.1"/>
    <property type="molecule type" value="Genomic_DNA"/>
</dbReference>
<keyword evidence="4 9" id="KW-0808">Transferase</keyword>
<feature type="transmembrane region" description="Helical" evidence="7">
    <location>
        <begin position="293"/>
        <end position="312"/>
    </location>
</feature>
<evidence type="ECO:0000259" key="8">
    <source>
        <dbReference type="PROSITE" id="PS50885"/>
    </source>
</evidence>
<accession>A0ABY8X616</accession>
<dbReference type="SMART" id="SM00387">
    <property type="entry name" value="HATPase_c"/>
    <property type="match status" value="1"/>
</dbReference>
<keyword evidence="7" id="KW-0812">Transmembrane</keyword>
<dbReference type="Pfam" id="PF06580">
    <property type="entry name" value="His_kinase"/>
    <property type="match status" value="1"/>
</dbReference>
<proteinExistence type="predicted"/>
<dbReference type="GO" id="GO:0004673">
    <property type="term" value="F:protein histidine kinase activity"/>
    <property type="evidence" value="ECO:0007669"/>
    <property type="project" value="UniProtKB-EC"/>
</dbReference>
<feature type="transmembrane region" description="Helical" evidence="7">
    <location>
        <begin position="12"/>
        <end position="34"/>
    </location>
</feature>
<feature type="domain" description="HAMP" evidence="8">
    <location>
        <begin position="314"/>
        <end position="366"/>
    </location>
</feature>
<dbReference type="SUPFAM" id="SSF55874">
    <property type="entry name" value="ATPase domain of HSP90 chaperone/DNA topoisomerase II/histidine kinase"/>
    <property type="match status" value="1"/>
</dbReference>